<reference evidence="2" key="1">
    <citation type="submission" date="2022-04" db="EMBL/GenBank/DDBJ databases">
        <title>Alcanivorax sp. CY1518 draft genome sequence.</title>
        <authorList>
            <person name="Zhao G."/>
            <person name="An M."/>
        </authorList>
    </citation>
    <scope>NUCLEOTIDE SEQUENCE</scope>
    <source>
        <strain evidence="2">CY1518</strain>
    </source>
</reference>
<dbReference type="NCBIfam" id="TIGR02391">
    <property type="entry name" value="hypoth_ymh"/>
    <property type="match status" value="1"/>
</dbReference>
<evidence type="ECO:0000313" key="2">
    <source>
        <dbReference type="EMBL" id="MCK0538476.1"/>
    </source>
</evidence>
<proteinExistence type="predicted"/>
<dbReference type="RefSeq" id="WP_246953139.1">
    <property type="nucleotide sequence ID" value="NZ_JALKII010000009.1"/>
</dbReference>
<name>A0ABT0E9G1_9GAMM</name>
<organism evidence="2 3">
    <name type="scientific">Alcanivorax quisquiliarum</name>
    <dbReference type="NCBI Taxonomy" id="2933565"/>
    <lineage>
        <taxon>Bacteria</taxon>
        <taxon>Pseudomonadati</taxon>
        <taxon>Pseudomonadota</taxon>
        <taxon>Gammaproteobacteria</taxon>
        <taxon>Oceanospirillales</taxon>
        <taxon>Alcanivoracaceae</taxon>
        <taxon>Alcanivorax</taxon>
    </lineage>
</organism>
<dbReference type="InterPro" id="IPR012654">
    <property type="entry name" value="CHP02391"/>
</dbReference>
<protein>
    <submittedName>
        <fullName evidence="2">TIGR02391 family protein</fullName>
    </submittedName>
</protein>
<evidence type="ECO:0000313" key="3">
    <source>
        <dbReference type="Proteomes" id="UP001165524"/>
    </source>
</evidence>
<gene>
    <name evidence="2" type="ORF">MU846_12230</name>
</gene>
<evidence type="ECO:0000259" key="1">
    <source>
        <dbReference type="Pfam" id="PF09509"/>
    </source>
</evidence>
<feature type="domain" description="Conserved hypothetical protein CHP02391" evidence="1">
    <location>
        <begin position="111"/>
        <end position="230"/>
    </location>
</feature>
<comment type="caution">
    <text evidence="2">The sequence shown here is derived from an EMBL/GenBank/DDBJ whole genome shotgun (WGS) entry which is preliminary data.</text>
</comment>
<dbReference type="Pfam" id="PF09509">
    <property type="entry name" value="Hypoth_Ymh"/>
    <property type="match status" value="1"/>
</dbReference>
<accession>A0ABT0E9G1</accession>
<dbReference type="Proteomes" id="UP001165524">
    <property type="component" value="Unassembled WGS sequence"/>
</dbReference>
<dbReference type="EMBL" id="JALKII010000009">
    <property type="protein sequence ID" value="MCK0538476.1"/>
    <property type="molecule type" value="Genomic_DNA"/>
</dbReference>
<keyword evidence="3" id="KW-1185">Reference proteome</keyword>
<sequence length="235" mass="26389">MPKTREEALTKILDELAEFEIPMNPYYDDAEPQGVIDNILTGKINSLRAFCQLLGWAELVEHMKDMTPLQGDAVEALDLIQAFVIPEARRRIEASDIDNLDSPTQWFWEFVHPRISALARPRFEAGFFGDAVEASFKEVNDAVKRILHGIDGRELDGAGLMTTVFSPQNPVIRLSALATESDRNIQQGYMQIFAGSMTGIRNPKAHENLNPSSTKSLHLISLASLLMHKIDERQE</sequence>